<dbReference type="PRINTS" id="PR00721">
    <property type="entry name" value="STOMATIN"/>
</dbReference>
<dbReference type="GeneID" id="111594068"/>
<comment type="similarity">
    <text evidence="2">Belongs to the band 7/mec-2 family.</text>
</comment>
<dbReference type="Gene3D" id="3.30.479.30">
    <property type="entry name" value="Band 7 domain"/>
    <property type="match status" value="1"/>
</dbReference>
<feature type="region of interest" description="Disordered" evidence="4">
    <location>
        <begin position="327"/>
        <end position="351"/>
    </location>
</feature>
<evidence type="ECO:0000256" key="5">
    <source>
        <dbReference type="SAM" id="Phobius"/>
    </source>
</evidence>
<dbReference type="FunFam" id="3.30.479.30:FF:000002">
    <property type="entry name" value="band 7 protein AGAP004871"/>
    <property type="match status" value="1"/>
</dbReference>
<sequence length="351" mass="39314">MDRNSPVYSNYEDLRASELPSVSHSHAVNIIRSDQTPEHTDLHTNAKRSAPPEYRGFKTSENDPLGCMEWIVTMLSVLFFIVTCPISVFICLKVVAEYERAIIFRLGRLCGGARGPGMFFVLPCIDQYRKVDLRTVTFNVPQQEMLTKDSVTVTVDAVVYYRINDPLYAIVRVEDYSTSTRLLAATTLRNIVGTRNLTELLTERETLAHNMQLTLDEATEPWGVMVERVEIKDVSLPVSMQRAMAAEAEASRDARAKVIAAEGEKKSATALKEASDVISSSPSALQLRYLQTLSSISAEKNSTIVFPLPMELLTPYLAKYMPMMQLPAKPPQQPSDMLNEQQATYPQQTIL</sequence>
<organism evidence="7 8">
    <name type="scientific">Drosophila hydei</name>
    <name type="common">Fruit fly</name>
    <dbReference type="NCBI Taxonomy" id="7224"/>
    <lineage>
        <taxon>Eukaryota</taxon>
        <taxon>Metazoa</taxon>
        <taxon>Ecdysozoa</taxon>
        <taxon>Arthropoda</taxon>
        <taxon>Hexapoda</taxon>
        <taxon>Insecta</taxon>
        <taxon>Pterygota</taxon>
        <taxon>Neoptera</taxon>
        <taxon>Endopterygota</taxon>
        <taxon>Diptera</taxon>
        <taxon>Brachycera</taxon>
        <taxon>Muscomorpha</taxon>
        <taxon>Ephydroidea</taxon>
        <taxon>Drosophilidae</taxon>
        <taxon>Drosophila</taxon>
    </lineage>
</organism>
<evidence type="ECO:0000256" key="1">
    <source>
        <dbReference type="ARBA" id="ARBA00004370"/>
    </source>
</evidence>
<dbReference type="OMA" id="TLAHNMQ"/>
<dbReference type="SUPFAM" id="SSF117892">
    <property type="entry name" value="Band 7/SPFH domain"/>
    <property type="match status" value="1"/>
</dbReference>
<evidence type="ECO:0000256" key="3">
    <source>
        <dbReference type="ARBA" id="ARBA00023136"/>
    </source>
</evidence>
<keyword evidence="7" id="KW-1185">Reference proteome</keyword>
<comment type="subcellular location">
    <subcellularLocation>
        <location evidence="1">Membrane</location>
    </subcellularLocation>
</comment>
<dbReference type="GO" id="GO:0005886">
    <property type="term" value="C:plasma membrane"/>
    <property type="evidence" value="ECO:0007669"/>
    <property type="project" value="InterPro"/>
</dbReference>
<dbReference type="OrthoDB" id="2105077at2759"/>
<evidence type="ECO:0000256" key="2">
    <source>
        <dbReference type="ARBA" id="ARBA00008164"/>
    </source>
</evidence>
<dbReference type="InterPro" id="IPR036013">
    <property type="entry name" value="Band_7/SPFH_dom_sf"/>
</dbReference>
<evidence type="ECO:0000256" key="4">
    <source>
        <dbReference type="SAM" id="MobiDB-lite"/>
    </source>
</evidence>
<proteinExistence type="inferred from homology"/>
<dbReference type="Proteomes" id="UP000504633">
    <property type="component" value="Unplaced"/>
</dbReference>
<dbReference type="InterPro" id="IPR001972">
    <property type="entry name" value="Stomatin_HflK_fam"/>
</dbReference>
<keyword evidence="3 5" id="KW-0472">Membrane</keyword>
<dbReference type="InterPro" id="IPR001107">
    <property type="entry name" value="Band_7"/>
</dbReference>
<keyword evidence="5" id="KW-0812">Transmembrane</keyword>
<feature type="compositionally biased region" description="Polar residues" evidence="4">
    <location>
        <begin position="334"/>
        <end position="351"/>
    </location>
</feature>
<feature type="transmembrane region" description="Helical" evidence="5">
    <location>
        <begin position="70"/>
        <end position="96"/>
    </location>
</feature>
<dbReference type="PANTHER" id="PTHR10264:SF19">
    <property type="entry name" value="AT06885P-RELATED"/>
    <property type="match status" value="1"/>
</dbReference>
<dbReference type="AlphaFoldDB" id="A0A6J1LCI9"/>
<evidence type="ECO:0000313" key="7">
    <source>
        <dbReference type="Proteomes" id="UP000504633"/>
    </source>
</evidence>
<dbReference type="PANTHER" id="PTHR10264">
    <property type="entry name" value="BAND 7 PROTEIN-RELATED"/>
    <property type="match status" value="1"/>
</dbReference>
<dbReference type="SMART" id="SM00244">
    <property type="entry name" value="PHB"/>
    <property type="match status" value="1"/>
</dbReference>
<dbReference type="Gene3D" id="6.10.250.2090">
    <property type="match status" value="1"/>
</dbReference>
<reference evidence="8" key="1">
    <citation type="submission" date="2025-08" db="UniProtKB">
        <authorList>
            <consortium name="RefSeq"/>
        </authorList>
    </citation>
    <scope>IDENTIFICATION</scope>
    <source>
        <strain evidence="8">15085-1641.00</strain>
        <tissue evidence="8">Whole body</tissue>
    </source>
</reference>
<feature type="domain" description="Band 7" evidence="6">
    <location>
        <begin position="90"/>
        <end position="248"/>
    </location>
</feature>
<evidence type="ECO:0000259" key="6">
    <source>
        <dbReference type="SMART" id="SM00244"/>
    </source>
</evidence>
<dbReference type="Pfam" id="PF01145">
    <property type="entry name" value="Band_7"/>
    <property type="match status" value="1"/>
</dbReference>
<name>A0A6J1LCI9_DROHY</name>
<protein>
    <submittedName>
        <fullName evidence="8">Band 7 protein AGAP004871</fullName>
    </submittedName>
</protein>
<evidence type="ECO:0000313" key="8">
    <source>
        <dbReference type="RefSeq" id="XP_023162969.2"/>
    </source>
</evidence>
<dbReference type="KEGG" id="dhe:111594068"/>
<accession>A0A6J1LCI9</accession>
<keyword evidence="5" id="KW-1133">Transmembrane helix</keyword>
<gene>
    <name evidence="8" type="primary">LOC111594068</name>
</gene>
<dbReference type="CDD" id="cd13435">
    <property type="entry name" value="SPFH_SLP-4"/>
    <property type="match status" value="1"/>
</dbReference>
<feature type="region of interest" description="Disordered" evidence="4">
    <location>
        <begin position="38"/>
        <end position="57"/>
    </location>
</feature>
<dbReference type="InterPro" id="IPR043202">
    <property type="entry name" value="Band-7_stomatin-like"/>
</dbReference>
<dbReference type="RefSeq" id="XP_023162969.2">
    <property type="nucleotide sequence ID" value="XM_023307201.2"/>
</dbReference>